<organism evidence="1 2">
    <name type="scientific">Gigaspora margarita</name>
    <dbReference type="NCBI Taxonomy" id="4874"/>
    <lineage>
        <taxon>Eukaryota</taxon>
        <taxon>Fungi</taxon>
        <taxon>Fungi incertae sedis</taxon>
        <taxon>Mucoromycota</taxon>
        <taxon>Glomeromycotina</taxon>
        <taxon>Glomeromycetes</taxon>
        <taxon>Diversisporales</taxon>
        <taxon>Gigasporaceae</taxon>
        <taxon>Gigaspora</taxon>
    </lineage>
</organism>
<gene>
    <name evidence="1" type="ORF">GMARGA_LOCUS8151</name>
</gene>
<evidence type="ECO:0000313" key="1">
    <source>
        <dbReference type="EMBL" id="CAG8627412.1"/>
    </source>
</evidence>
<evidence type="ECO:0000313" key="2">
    <source>
        <dbReference type="Proteomes" id="UP000789901"/>
    </source>
</evidence>
<dbReference type="EMBL" id="CAJVQB010004120">
    <property type="protein sequence ID" value="CAG8627412.1"/>
    <property type="molecule type" value="Genomic_DNA"/>
</dbReference>
<keyword evidence="2" id="KW-1185">Reference proteome</keyword>
<name>A0ABN7ULM6_GIGMA</name>
<dbReference type="Gene3D" id="3.40.630.30">
    <property type="match status" value="1"/>
</dbReference>
<accession>A0ABN7ULM6</accession>
<proteinExistence type="predicted"/>
<protein>
    <submittedName>
        <fullName evidence="1">30295_t:CDS:1</fullName>
    </submittedName>
</protein>
<reference evidence="1 2" key="1">
    <citation type="submission" date="2021-06" db="EMBL/GenBank/DDBJ databases">
        <authorList>
            <person name="Kallberg Y."/>
            <person name="Tangrot J."/>
            <person name="Rosling A."/>
        </authorList>
    </citation>
    <scope>NUCLEOTIDE SEQUENCE [LARGE SCALE GENOMIC DNA]</scope>
    <source>
        <strain evidence="1 2">120-4 pot B 10/14</strain>
    </source>
</reference>
<sequence>MAISIFKYSENKAVSVRLSGVDKNNKRWFAREMQQHDIQNYECLLSDTNIMKFMYQERQLKSNEIELRINNECRIGQPKGALTILDEQSRNWAISFKMVNEWGPEVRRIGLGENLNIQNKQKIQEIFQFNGKELEQFSATVRPKNVSSLYILKKVGFEPVLVDKSIDFENKGYDLPPLDNLLNYCEKFEEFINKLNYTGDIEASKLYTQENDKNFTFCINADGRIRFHYKKNIK</sequence>
<dbReference type="Proteomes" id="UP000789901">
    <property type="component" value="Unassembled WGS sequence"/>
</dbReference>
<comment type="caution">
    <text evidence="1">The sequence shown here is derived from an EMBL/GenBank/DDBJ whole genome shotgun (WGS) entry which is preliminary data.</text>
</comment>